<evidence type="ECO:0000256" key="3">
    <source>
        <dbReference type="SAM" id="MobiDB-lite"/>
    </source>
</evidence>
<dbReference type="RefSeq" id="WP_344508758.1">
    <property type="nucleotide sequence ID" value="NZ_BAAATU010000007.1"/>
</dbReference>
<feature type="region of interest" description="Disordered" evidence="3">
    <location>
        <begin position="56"/>
        <end position="97"/>
    </location>
</feature>
<evidence type="ECO:0000256" key="1">
    <source>
        <dbReference type="ARBA" id="ARBA00023015"/>
    </source>
</evidence>
<reference evidence="6" key="1">
    <citation type="journal article" date="2019" name="Int. J. Syst. Evol. Microbiol.">
        <title>The Global Catalogue of Microorganisms (GCM) 10K type strain sequencing project: providing services to taxonomists for standard genome sequencing and annotation.</title>
        <authorList>
            <consortium name="The Broad Institute Genomics Platform"/>
            <consortium name="The Broad Institute Genome Sequencing Center for Infectious Disease"/>
            <person name="Wu L."/>
            <person name="Ma J."/>
        </authorList>
    </citation>
    <scope>NUCLEOTIDE SEQUENCE [LARGE SCALE GENOMIC DNA]</scope>
    <source>
        <strain evidence="6">JCM 4147</strain>
    </source>
</reference>
<protein>
    <submittedName>
        <fullName evidence="5">Zf-HC2 domain-containing protein</fullName>
    </submittedName>
</protein>
<proteinExistence type="predicted"/>
<feature type="domain" description="Putative zinc-finger" evidence="4">
    <location>
        <begin position="15"/>
        <end position="43"/>
    </location>
</feature>
<feature type="compositionally biased region" description="Low complexity" evidence="3">
    <location>
        <begin position="302"/>
        <end position="327"/>
    </location>
</feature>
<sequence length="343" mass="34022">MSGTGPTPAEQHLGDRLAALVDGELKHDARERVLAHLATCAKCKAEAAAQRRLKSVFAQSAPPSPSEGFLARLQGLPGGPGGDDDSQDRPFGGSGRFADGLFPVIQPSGSRTDAPGDRPLGGFGFLPAPHGSTAVLPGAPSRSGFRIHEVGREAERSPWRGRRFAFAAASAVSLAAIALGGALPTGAGISSAARATGGGNAVTPLDAPSRGESGGSAGRRGGGSHGTFSARGAGERSIATTPSATPGGTPVAPSGAPAVLSTASLVGNPFAAQVLTNVSAPPLIRPTGTTPLFAEVFGRLAAQSPTPSASPSGARPSAPPWARSSASGLPAPADRGLPLSSRR</sequence>
<accession>A0ABW1GEG4</accession>
<feature type="compositionally biased region" description="Low complexity" evidence="3">
    <location>
        <begin position="239"/>
        <end position="253"/>
    </location>
</feature>
<name>A0ABW1GEG4_9ACTN</name>
<gene>
    <name evidence="5" type="ORF">ACFP1B_00980</name>
</gene>
<keyword evidence="1" id="KW-0805">Transcription regulation</keyword>
<dbReference type="Gene3D" id="1.10.10.1320">
    <property type="entry name" value="Anti-sigma factor, zinc-finger domain"/>
    <property type="match status" value="1"/>
</dbReference>
<dbReference type="Pfam" id="PF13490">
    <property type="entry name" value="zf-HC2"/>
    <property type="match status" value="1"/>
</dbReference>
<dbReference type="InterPro" id="IPR041916">
    <property type="entry name" value="Anti_sigma_zinc_sf"/>
</dbReference>
<dbReference type="Proteomes" id="UP001596200">
    <property type="component" value="Unassembled WGS sequence"/>
</dbReference>
<feature type="region of interest" description="Disordered" evidence="3">
    <location>
        <begin position="302"/>
        <end position="343"/>
    </location>
</feature>
<feature type="region of interest" description="Disordered" evidence="3">
    <location>
        <begin position="200"/>
        <end position="255"/>
    </location>
</feature>
<evidence type="ECO:0000313" key="6">
    <source>
        <dbReference type="Proteomes" id="UP001596200"/>
    </source>
</evidence>
<comment type="caution">
    <text evidence="5">The sequence shown here is derived from an EMBL/GenBank/DDBJ whole genome shotgun (WGS) entry which is preliminary data.</text>
</comment>
<feature type="compositionally biased region" description="Gly residues" evidence="3">
    <location>
        <begin position="212"/>
        <end position="225"/>
    </location>
</feature>
<evidence type="ECO:0000259" key="4">
    <source>
        <dbReference type="Pfam" id="PF13490"/>
    </source>
</evidence>
<evidence type="ECO:0000313" key="5">
    <source>
        <dbReference type="EMBL" id="MFC5912017.1"/>
    </source>
</evidence>
<dbReference type="InterPro" id="IPR027383">
    <property type="entry name" value="Znf_put"/>
</dbReference>
<organism evidence="5 6">
    <name type="scientific">Streptomyces pulveraceus</name>
    <dbReference type="NCBI Taxonomy" id="68258"/>
    <lineage>
        <taxon>Bacteria</taxon>
        <taxon>Bacillati</taxon>
        <taxon>Actinomycetota</taxon>
        <taxon>Actinomycetes</taxon>
        <taxon>Kitasatosporales</taxon>
        <taxon>Streptomycetaceae</taxon>
        <taxon>Streptomyces</taxon>
    </lineage>
</organism>
<dbReference type="EMBL" id="JBHSPU010000001">
    <property type="protein sequence ID" value="MFC5912017.1"/>
    <property type="molecule type" value="Genomic_DNA"/>
</dbReference>
<keyword evidence="6" id="KW-1185">Reference proteome</keyword>
<evidence type="ECO:0000256" key="2">
    <source>
        <dbReference type="ARBA" id="ARBA00023163"/>
    </source>
</evidence>
<keyword evidence="2" id="KW-0804">Transcription</keyword>